<dbReference type="AlphaFoldDB" id="A0A1R2BP12"/>
<feature type="domain" description="Enoyl-CoA hydratase/isomerase" evidence="4">
    <location>
        <begin position="25"/>
        <end position="340"/>
    </location>
</feature>
<dbReference type="OrthoDB" id="330128at2759"/>
<sequence>MERLSLLYRHISPLVSFERENQSVVIKLNRPRSQNAINYDMFISMTNILSENSGKIIIFGSTSENFFSAGEDFNPSSESRLRIPEIYRTEIMMMHIINHEKLTLSIMQGITSGAGCALATACKFRISTESTSFSTTENSLGLVPDSGMGYFYSHMPNKALGLYLMLTGDNLNGPDCYWAKISTHYISNMMIKQVIQEIILKNDLEGCLKKYSMVPEKSQCKVLKNVEEINEIFGLVENIEELLQRLKNVKSEFGSMVLNRIRKLCPLSVYVSLRVFKFCASREYKVCLEKDFGIMMQMVMRRSYNYSTAIKEKFIDKNAGRVLWYPSTLEEVTQEMIETILKNPEGPHLTLPSLSY</sequence>
<dbReference type="PANTHER" id="PTHR43176:SF3">
    <property type="entry name" value="3-HYDROXYISOBUTYRYL-COA HYDROLASE, MITOCHONDRIAL"/>
    <property type="match status" value="1"/>
</dbReference>
<evidence type="ECO:0000256" key="2">
    <source>
        <dbReference type="ARBA" id="ARBA00011915"/>
    </source>
</evidence>
<dbReference type="EC" id="3.1.2.4" evidence="2"/>
<dbReference type="Proteomes" id="UP000187209">
    <property type="component" value="Unassembled WGS sequence"/>
</dbReference>
<keyword evidence="6" id="KW-1185">Reference proteome</keyword>
<evidence type="ECO:0000313" key="6">
    <source>
        <dbReference type="Proteomes" id="UP000187209"/>
    </source>
</evidence>
<dbReference type="GO" id="GO:0006574">
    <property type="term" value="P:L-valine catabolic process"/>
    <property type="evidence" value="ECO:0007669"/>
    <property type="project" value="TreeGrafter"/>
</dbReference>
<comment type="catalytic activity">
    <reaction evidence="1">
        <text>3-hydroxy-2-methylpropanoyl-CoA + H2O = 3-hydroxy-2-methylpropanoate + CoA + H(+)</text>
        <dbReference type="Rhea" id="RHEA:20888"/>
        <dbReference type="ChEBI" id="CHEBI:11805"/>
        <dbReference type="ChEBI" id="CHEBI:15377"/>
        <dbReference type="ChEBI" id="CHEBI:15378"/>
        <dbReference type="ChEBI" id="CHEBI:57287"/>
        <dbReference type="ChEBI" id="CHEBI:57340"/>
        <dbReference type="EC" id="3.1.2.4"/>
    </reaction>
</comment>
<dbReference type="InterPro" id="IPR045004">
    <property type="entry name" value="ECH_dom"/>
</dbReference>
<evidence type="ECO:0000256" key="3">
    <source>
        <dbReference type="ARBA" id="ARBA00022801"/>
    </source>
</evidence>
<organism evidence="5 6">
    <name type="scientific">Stentor coeruleus</name>
    <dbReference type="NCBI Taxonomy" id="5963"/>
    <lineage>
        <taxon>Eukaryota</taxon>
        <taxon>Sar</taxon>
        <taxon>Alveolata</taxon>
        <taxon>Ciliophora</taxon>
        <taxon>Postciliodesmatophora</taxon>
        <taxon>Heterotrichea</taxon>
        <taxon>Heterotrichida</taxon>
        <taxon>Stentoridae</taxon>
        <taxon>Stentor</taxon>
    </lineage>
</organism>
<dbReference type="InterPro" id="IPR032259">
    <property type="entry name" value="HIBYL-CoA-H"/>
</dbReference>
<evidence type="ECO:0000256" key="1">
    <source>
        <dbReference type="ARBA" id="ARBA00001709"/>
    </source>
</evidence>
<dbReference type="SUPFAM" id="SSF52096">
    <property type="entry name" value="ClpP/crotonase"/>
    <property type="match status" value="1"/>
</dbReference>
<dbReference type="EMBL" id="MPUH01000520">
    <property type="protein sequence ID" value="OMJ78464.1"/>
    <property type="molecule type" value="Genomic_DNA"/>
</dbReference>
<protein>
    <recommendedName>
        <fullName evidence="2">3-hydroxyisobutyryl-CoA hydrolase</fullName>
        <ecNumber evidence="2">3.1.2.4</ecNumber>
    </recommendedName>
</protein>
<proteinExistence type="predicted"/>
<dbReference type="GO" id="GO:0003860">
    <property type="term" value="F:3-hydroxyisobutyryl-CoA hydrolase activity"/>
    <property type="evidence" value="ECO:0007669"/>
    <property type="project" value="UniProtKB-EC"/>
</dbReference>
<gene>
    <name evidence="5" type="ORF">SteCoe_21703</name>
</gene>
<dbReference type="Gene3D" id="3.90.226.10">
    <property type="entry name" value="2-enoyl-CoA Hydratase, Chain A, domain 1"/>
    <property type="match status" value="1"/>
</dbReference>
<accession>A0A1R2BP12</accession>
<dbReference type="Pfam" id="PF16113">
    <property type="entry name" value="ECH_2"/>
    <property type="match status" value="1"/>
</dbReference>
<evidence type="ECO:0000313" key="5">
    <source>
        <dbReference type="EMBL" id="OMJ78464.1"/>
    </source>
</evidence>
<dbReference type="PANTHER" id="PTHR43176">
    <property type="entry name" value="3-HYDROXYISOBUTYRYL-COA HYDROLASE-RELATED"/>
    <property type="match status" value="1"/>
</dbReference>
<reference evidence="5 6" key="1">
    <citation type="submission" date="2016-11" db="EMBL/GenBank/DDBJ databases">
        <title>The macronuclear genome of Stentor coeruleus: a giant cell with tiny introns.</title>
        <authorList>
            <person name="Slabodnick M."/>
            <person name="Ruby J.G."/>
            <person name="Reiff S.B."/>
            <person name="Swart E.C."/>
            <person name="Gosai S."/>
            <person name="Prabakaran S."/>
            <person name="Witkowska E."/>
            <person name="Larue G.E."/>
            <person name="Fisher S."/>
            <person name="Freeman R.M."/>
            <person name="Gunawardena J."/>
            <person name="Chu W."/>
            <person name="Stover N.A."/>
            <person name="Gregory B.D."/>
            <person name="Nowacki M."/>
            <person name="Derisi J."/>
            <person name="Roy S.W."/>
            <person name="Marshall W.F."/>
            <person name="Sood P."/>
        </authorList>
    </citation>
    <scope>NUCLEOTIDE SEQUENCE [LARGE SCALE GENOMIC DNA]</scope>
    <source>
        <strain evidence="5">WM001</strain>
    </source>
</reference>
<keyword evidence="3" id="KW-0378">Hydrolase</keyword>
<evidence type="ECO:0000259" key="4">
    <source>
        <dbReference type="Pfam" id="PF16113"/>
    </source>
</evidence>
<comment type="caution">
    <text evidence="5">The sequence shown here is derived from an EMBL/GenBank/DDBJ whole genome shotgun (WGS) entry which is preliminary data.</text>
</comment>
<dbReference type="CDD" id="cd06558">
    <property type="entry name" value="crotonase-like"/>
    <property type="match status" value="1"/>
</dbReference>
<dbReference type="InterPro" id="IPR029045">
    <property type="entry name" value="ClpP/crotonase-like_dom_sf"/>
</dbReference>
<name>A0A1R2BP12_9CILI</name>